<evidence type="ECO:0000256" key="1">
    <source>
        <dbReference type="SAM" id="Phobius"/>
    </source>
</evidence>
<evidence type="ECO:0000313" key="3">
    <source>
        <dbReference type="Proteomes" id="UP000178336"/>
    </source>
</evidence>
<evidence type="ECO:0000313" key="2">
    <source>
        <dbReference type="EMBL" id="OGD95707.1"/>
    </source>
</evidence>
<dbReference type="EMBL" id="MFBN01000012">
    <property type="protein sequence ID" value="OGD95707.1"/>
    <property type="molecule type" value="Genomic_DNA"/>
</dbReference>
<keyword evidence="1" id="KW-0472">Membrane</keyword>
<comment type="caution">
    <text evidence="2">The sequence shown here is derived from an EMBL/GenBank/DDBJ whole genome shotgun (WGS) entry which is preliminary data.</text>
</comment>
<dbReference type="InterPro" id="IPR036291">
    <property type="entry name" value="NAD(P)-bd_dom_sf"/>
</dbReference>
<proteinExistence type="predicted"/>
<dbReference type="STRING" id="1797724.A3A48_03085"/>
<accession>A0A1F5GVB2</accession>
<reference evidence="2 3" key="1">
    <citation type="journal article" date="2016" name="Nat. Commun.">
        <title>Thousands of microbial genomes shed light on interconnected biogeochemical processes in an aquifer system.</title>
        <authorList>
            <person name="Anantharaman K."/>
            <person name="Brown C.T."/>
            <person name="Hug L.A."/>
            <person name="Sharon I."/>
            <person name="Castelle C.J."/>
            <person name="Probst A.J."/>
            <person name="Thomas B.C."/>
            <person name="Singh A."/>
            <person name="Wilkins M.J."/>
            <person name="Karaoz U."/>
            <person name="Brodie E.L."/>
            <person name="Williams K.H."/>
            <person name="Hubbard S.S."/>
            <person name="Banfield J.F."/>
        </authorList>
    </citation>
    <scope>NUCLEOTIDE SEQUENCE [LARGE SCALE GENOMIC DNA]</scope>
</reference>
<dbReference type="AlphaFoldDB" id="A0A1F5GVB2"/>
<dbReference type="Pfam" id="PF13196">
    <property type="entry name" value="DUF4012"/>
    <property type="match status" value="1"/>
</dbReference>
<dbReference type="SUPFAM" id="SSF51735">
    <property type="entry name" value="NAD(P)-binding Rossmann-fold domains"/>
    <property type="match status" value="1"/>
</dbReference>
<keyword evidence="1" id="KW-1133">Transmembrane helix</keyword>
<protein>
    <recommendedName>
        <fullName evidence="4">DUF4012 domain-containing protein</fullName>
    </recommendedName>
</protein>
<evidence type="ECO:0008006" key="4">
    <source>
        <dbReference type="Google" id="ProtNLM"/>
    </source>
</evidence>
<dbReference type="Proteomes" id="UP000178336">
    <property type="component" value="Unassembled WGS sequence"/>
</dbReference>
<name>A0A1F5GVB2_9BACT</name>
<organism evidence="2 3">
    <name type="scientific">Candidatus Curtissbacteria bacterium RIFCSPLOWO2_01_FULL_37_9</name>
    <dbReference type="NCBI Taxonomy" id="1797724"/>
    <lineage>
        <taxon>Bacteria</taxon>
        <taxon>Candidatus Curtissiibacteriota</taxon>
    </lineage>
</organism>
<dbReference type="Gene3D" id="3.40.50.720">
    <property type="entry name" value="NAD(P)-binding Rossmann-like Domain"/>
    <property type="match status" value="1"/>
</dbReference>
<feature type="transmembrane region" description="Helical" evidence="1">
    <location>
        <begin position="355"/>
        <end position="377"/>
    </location>
</feature>
<gene>
    <name evidence="2" type="ORF">A3A48_03085</name>
</gene>
<keyword evidence="1" id="KW-0812">Transmembrane</keyword>
<dbReference type="InterPro" id="IPR025101">
    <property type="entry name" value="DUF4012"/>
</dbReference>
<sequence>MQPSAQNASNFSRKKTQVLITDIGSYLATSLAESLLAQNCLVVGVGKIPQTSDLINNPDFTLMELDLNQPLPAYLPVFDYIFYLNLLDYDFKNSSLGKPNFTPATRNITAIASNGKTKVIIITPLTADANFFEYLSTNNQSSQNIKFLLVGDLYGPKMPLASQVDSGFYTNQLSRLIYQAVTSDKVILENEGLSIIYPTYISDAIFAINKFSFSEDENKNQFIISEEGITALSIAYEIQNAVSVSANKNVNLFFSGSQPAVIAPHANIEIHKLNFSPKIRLNEGLKNTFDYFLKEKAIVQPQKPLQTIQGSSQTLVQPTVQKEILTPLEKAHAVIGRISDRSKIKSYLFKPQKKMIILGLITLVILILGKTALDIYLGVANLKQARQYAFSGNLTKAKIKSKSAQKNFQAAQNKTKMITWPLRLIFPLSVDSFNTALLSASVGSNSLVYFIEGSQILMDNLSIIINANLKNEGFDLDTSSANFRRAYFKASYANQIIQKADSNLLKNRINTLKSTLSDLMLLSSSTLELNNITLDFVGDTKGKSYLVLLQNNNELRPGGGFIGNVGKIEFDAGKLKNIAIEDVYTYDGQLKEIIEPPKQLKEKLGLTQFFLRDSNWNGDFSLNAGVARDFYKKETGQDVDGVIALDLTFIQNILETIGPIKLEDYNEEITSKNLFERGTYYSEVGFFPGSTAKSDFFGALTRALISKILNNISQGPTIGLVKNIKNAINEKHLMVVLDSNNLGSFVQAKGWDYPLPPKYFNPAEDISETRDFLALSEANLGANKVNRFLDRKISYEMTIGRDADLNAKLKILYTNNSQAQTWPAGKYVNFLRVYVPFASELKEYKNGDLVDLTNVEVTTSGGLNVFSTFVEVGVNSSKEVIFTYRIPKNIQLEKAPIYHLYVEKQAGTGEDPFEFTLNLPGYLKVKSVNNSDEQEGKQNLFIQTDLTTDRQFEIEVAKK</sequence>